<evidence type="ECO:0000256" key="2">
    <source>
        <dbReference type="ARBA" id="ARBA00022692"/>
    </source>
</evidence>
<dbReference type="FunCoup" id="A7RY66">
    <property type="interactions" value="207"/>
</dbReference>
<dbReference type="PhylomeDB" id="A7RY66"/>
<accession>A7RY66</accession>
<dbReference type="PROSITE" id="PS50262">
    <property type="entry name" value="G_PROTEIN_RECEP_F1_2"/>
    <property type="match status" value="1"/>
</dbReference>
<dbReference type="CDD" id="cd00637">
    <property type="entry name" value="7tm_classA_rhodopsin-like"/>
    <property type="match status" value="1"/>
</dbReference>
<feature type="transmembrane region" description="Helical" evidence="6">
    <location>
        <begin position="257"/>
        <end position="278"/>
    </location>
</feature>
<dbReference type="SUPFAM" id="SSF81321">
    <property type="entry name" value="Family A G protein-coupled receptor-like"/>
    <property type="match status" value="1"/>
</dbReference>
<feature type="transmembrane region" description="Helical" evidence="6">
    <location>
        <begin position="219"/>
        <end position="237"/>
    </location>
</feature>
<evidence type="ECO:0000256" key="3">
    <source>
        <dbReference type="ARBA" id="ARBA00022989"/>
    </source>
</evidence>
<dbReference type="STRING" id="45351.A7RY66"/>
<evidence type="ECO:0000256" key="1">
    <source>
        <dbReference type="ARBA" id="ARBA00004370"/>
    </source>
</evidence>
<feature type="transmembrane region" description="Helical" evidence="6">
    <location>
        <begin position="127"/>
        <end position="151"/>
    </location>
</feature>
<dbReference type="PROSITE" id="PS00237">
    <property type="entry name" value="G_PROTEIN_RECEP_F1_1"/>
    <property type="match status" value="1"/>
</dbReference>
<comment type="similarity">
    <text evidence="5">Belongs to the G-protein coupled receptor 1 family.</text>
</comment>
<dbReference type="eggNOG" id="KOG3656">
    <property type="taxonomic scope" value="Eukaryota"/>
</dbReference>
<dbReference type="EMBL" id="DS469552">
    <property type="protein sequence ID" value="EDO43645.1"/>
    <property type="molecule type" value="Genomic_DNA"/>
</dbReference>
<dbReference type="InterPro" id="IPR000276">
    <property type="entry name" value="GPCR_Rhodpsn"/>
</dbReference>
<dbReference type="SMART" id="SM01381">
    <property type="entry name" value="7TM_GPCR_Srsx"/>
    <property type="match status" value="1"/>
</dbReference>
<proteinExistence type="inferred from homology"/>
<dbReference type="Proteomes" id="UP000001593">
    <property type="component" value="Unassembled WGS sequence"/>
</dbReference>
<evidence type="ECO:0000259" key="7">
    <source>
        <dbReference type="PROSITE" id="PS50262"/>
    </source>
</evidence>
<dbReference type="InParanoid" id="A7RY66"/>
<keyword evidence="3 6" id="KW-1133">Transmembrane helix</keyword>
<feature type="transmembrane region" description="Helical" evidence="6">
    <location>
        <begin position="85"/>
        <end position="106"/>
    </location>
</feature>
<dbReference type="PANTHER" id="PTHR45698:SF1">
    <property type="entry name" value="TRACE AMINE-ASSOCIATED RECEPTOR 13C-LIKE"/>
    <property type="match status" value="1"/>
</dbReference>
<evidence type="ECO:0000313" key="8">
    <source>
        <dbReference type="EMBL" id="EDO43645.1"/>
    </source>
</evidence>
<dbReference type="PANTHER" id="PTHR45698">
    <property type="entry name" value="TRACE AMINE-ASSOCIATED RECEPTOR 19N-RELATED"/>
    <property type="match status" value="1"/>
</dbReference>
<dbReference type="Gene3D" id="1.20.1070.10">
    <property type="entry name" value="Rhodopsin 7-helix transmembrane proteins"/>
    <property type="match status" value="1"/>
</dbReference>
<dbReference type="OMA" id="WACWISS"/>
<feature type="transmembrane region" description="Helical" evidence="6">
    <location>
        <begin position="12"/>
        <end position="32"/>
    </location>
</feature>
<evidence type="ECO:0000256" key="5">
    <source>
        <dbReference type="RuleBase" id="RU000688"/>
    </source>
</evidence>
<feature type="transmembrane region" description="Helical" evidence="6">
    <location>
        <begin position="171"/>
        <end position="198"/>
    </location>
</feature>
<evidence type="ECO:0000313" key="9">
    <source>
        <dbReference type="Proteomes" id="UP000001593"/>
    </source>
</evidence>
<dbReference type="KEGG" id="nve:5515580"/>
<reference evidence="8 9" key="1">
    <citation type="journal article" date="2007" name="Science">
        <title>Sea anemone genome reveals ancestral eumetazoan gene repertoire and genomic organization.</title>
        <authorList>
            <person name="Putnam N.H."/>
            <person name="Srivastava M."/>
            <person name="Hellsten U."/>
            <person name="Dirks B."/>
            <person name="Chapman J."/>
            <person name="Salamov A."/>
            <person name="Terry A."/>
            <person name="Shapiro H."/>
            <person name="Lindquist E."/>
            <person name="Kapitonov V.V."/>
            <person name="Jurka J."/>
            <person name="Genikhovich G."/>
            <person name="Grigoriev I.V."/>
            <person name="Lucas S.M."/>
            <person name="Steele R.E."/>
            <person name="Finnerty J.R."/>
            <person name="Technau U."/>
            <person name="Martindale M.Q."/>
            <person name="Rokhsar D.S."/>
        </authorList>
    </citation>
    <scope>NUCLEOTIDE SEQUENCE [LARGE SCALE GENOMIC DNA]</scope>
    <source>
        <strain evidence="9">CH2 X CH6</strain>
    </source>
</reference>
<comment type="subcellular location">
    <subcellularLocation>
        <location evidence="1">Membrane</location>
    </subcellularLocation>
</comment>
<dbReference type="Pfam" id="PF00001">
    <property type="entry name" value="7tm_1"/>
    <property type="match status" value="1"/>
</dbReference>
<dbReference type="GO" id="GO:0005886">
    <property type="term" value="C:plasma membrane"/>
    <property type="evidence" value="ECO:0000318"/>
    <property type="project" value="GO_Central"/>
</dbReference>
<keyword evidence="5" id="KW-0807">Transducer</keyword>
<keyword evidence="4 6" id="KW-0472">Membrane</keyword>
<dbReference type="GO" id="GO:0007186">
    <property type="term" value="P:G protein-coupled receptor signaling pathway"/>
    <property type="evidence" value="ECO:0000318"/>
    <property type="project" value="GO_Central"/>
</dbReference>
<dbReference type="InterPro" id="IPR017452">
    <property type="entry name" value="GPCR_Rhodpsn_7TM"/>
</dbReference>
<keyword evidence="2 5" id="KW-0812">Transmembrane</keyword>
<keyword evidence="5" id="KW-0675">Receptor</keyword>
<keyword evidence="9" id="KW-1185">Reference proteome</keyword>
<dbReference type="AlphaFoldDB" id="A7RY66"/>
<feature type="domain" description="G-protein coupled receptors family 1 profile" evidence="7">
    <location>
        <begin position="23"/>
        <end position="275"/>
    </location>
</feature>
<protein>
    <recommendedName>
        <fullName evidence="7">G-protein coupled receptors family 1 profile domain-containing protein</fullName>
    </recommendedName>
</protein>
<dbReference type="GO" id="GO:0032870">
    <property type="term" value="P:cellular response to hormone stimulus"/>
    <property type="evidence" value="ECO:0000318"/>
    <property type="project" value="GO_Central"/>
</dbReference>
<evidence type="ECO:0000256" key="4">
    <source>
        <dbReference type="ARBA" id="ARBA00023136"/>
    </source>
</evidence>
<sequence length="310" mass="35465">MASSLDIALTVFFAIFVILDIAFNVILFLAIYKKRSLHTPMNLLILHLSVTDILTGVFIIPRHVLNHAITYPNTTSSDYICKLVTGGNFIWTSATAASGFLTIIALERFFAVVHPHKAGLRVTKSRLVWLAWACWISSFAFNLPSLLVLRFDHDLHFCMENWPEWASPKAYVAFAFFAGNSSVIAMYVLYSIILYSLWKKHKAVNEVSRAARINARKRVTRMLILMTVVHMICRTPNYTFYTLSYFDPDAQYGSTVYSFTVFLILINSASHPFFFCWYMSNLRREVLKVIPALRSLRCPSRLRVFSLAST</sequence>
<dbReference type="FunFam" id="1.20.1070.10:FF:000368">
    <property type="entry name" value="Predicted protein"/>
    <property type="match status" value="1"/>
</dbReference>
<feature type="non-terminal residue" evidence="8">
    <location>
        <position position="310"/>
    </location>
</feature>
<feature type="transmembrane region" description="Helical" evidence="6">
    <location>
        <begin position="44"/>
        <end position="65"/>
    </location>
</feature>
<organism evidence="8 9">
    <name type="scientific">Nematostella vectensis</name>
    <name type="common">Starlet sea anemone</name>
    <dbReference type="NCBI Taxonomy" id="45351"/>
    <lineage>
        <taxon>Eukaryota</taxon>
        <taxon>Metazoa</taxon>
        <taxon>Cnidaria</taxon>
        <taxon>Anthozoa</taxon>
        <taxon>Hexacorallia</taxon>
        <taxon>Actiniaria</taxon>
        <taxon>Edwardsiidae</taxon>
        <taxon>Nematostella</taxon>
    </lineage>
</organism>
<evidence type="ECO:0000256" key="6">
    <source>
        <dbReference type="SAM" id="Phobius"/>
    </source>
</evidence>
<dbReference type="GO" id="GO:0004930">
    <property type="term" value="F:G protein-coupled receptor activity"/>
    <property type="evidence" value="ECO:0000318"/>
    <property type="project" value="GO_Central"/>
</dbReference>
<dbReference type="HOGENOM" id="CLU_009579_6_0_1"/>
<name>A7RY66_NEMVE</name>
<gene>
    <name evidence="8" type="ORF">NEMVEDRAFT_v1g97421</name>
</gene>
<dbReference type="PRINTS" id="PR00237">
    <property type="entry name" value="GPCRRHODOPSN"/>
</dbReference>
<keyword evidence="5" id="KW-0297">G-protein coupled receptor</keyword>